<dbReference type="Pfam" id="PF00501">
    <property type="entry name" value="AMP-binding"/>
    <property type="match status" value="2"/>
</dbReference>
<evidence type="ECO:0000313" key="9">
    <source>
        <dbReference type="Proteomes" id="UP000818624"/>
    </source>
</evidence>
<dbReference type="SUPFAM" id="SSF56801">
    <property type="entry name" value="Acetyl-CoA synthetase-like"/>
    <property type="match status" value="2"/>
</dbReference>
<dbReference type="InterPro" id="IPR001242">
    <property type="entry name" value="Condensation_dom"/>
</dbReference>
<keyword evidence="4" id="KW-0511">Multifunctional enzyme</keyword>
<keyword evidence="3" id="KW-0436">Ligase</keyword>
<keyword evidence="2" id="KW-0597">Phosphoprotein</keyword>
<dbReference type="PROSITE" id="PS50075">
    <property type="entry name" value="CARRIER"/>
    <property type="match status" value="3"/>
</dbReference>
<accession>A0ABY8EQW3</accession>
<dbReference type="InterPro" id="IPR020845">
    <property type="entry name" value="AMP-binding_CS"/>
</dbReference>
<dbReference type="SUPFAM" id="SSF47336">
    <property type="entry name" value="ACP-like"/>
    <property type="match status" value="4"/>
</dbReference>
<dbReference type="InterPro" id="IPR000873">
    <property type="entry name" value="AMP-dep_synth/lig_dom"/>
</dbReference>
<dbReference type="InterPro" id="IPR045851">
    <property type="entry name" value="AMP-bd_C_sf"/>
</dbReference>
<dbReference type="Pfam" id="PF00550">
    <property type="entry name" value="PP-binding"/>
    <property type="match status" value="4"/>
</dbReference>
<evidence type="ECO:0000313" key="8">
    <source>
        <dbReference type="EMBL" id="WFD47145.1"/>
    </source>
</evidence>
<dbReference type="Pfam" id="PF00668">
    <property type="entry name" value="Condensation"/>
    <property type="match status" value="4"/>
</dbReference>
<dbReference type="PROSITE" id="PS50006">
    <property type="entry name" value="FHA_DOMAIN"/>
    <property type="match status" value="1"/>
</dbReference>
<evidence type="ECO:0000256" key="4">
    <source>
        <dbReference type="ARBA" id="ARBA00023268"/>
    </source>
</evidence>
<dbReference type="InterPro" id="IPR006162">
    <property type="entry name" value="Ppantetheine_attach_site"/>
</dbReference>
<dbReference type="PROSITE" id="PS00012">
    <property type="entry name" value="PHOSPHOPANTETHEINE"/>
    <property type="match status" value="3"/>
</dbReference>
<keyword evidence="1" id="KW-0596">Phosphopantetheine</keyword>
<feature type="domain" description="Carrier" evidence="7">
    <location>
        <begin position="2159"/>
        <end position="2233"/>
    </location>
</feature>
<feature type="region of interest" description="Disordered" evidence="5">
    <location>
        <begin position="2650"/>
        <end position="2671"/>
    </location>
</feature>
<dbReference type="InterPro" id="IPR023213">
    <property type="entry name" value="CAT-like_dom_sf"/>
</dbReference>
<feature type="domain" description="Carrier" evidence="7">
    <location>
        <begin position="1140"/>
        <end position="1215"/>
    </location>
</feature>
<dbReference type="SMART" id="SM00823">
    <property type="entry name" value="PKS_PP"/>
    <property type="match status" value="4"/>
</dbReference>
<dbReference type="PROSITE" id="PS00455">
    <property type="entry name" value="AMP_BINDING"/>
    <property type="match status" value="2"/>
</dbReference>
<dbReference type="Gene3D" id="3.30.559.10">
    <property type="entry name" value="Chloramphenicol acetyltransferase-like domain"/>
    <property type="match status" value="4"/>
</dbReference>
<gene>
    <name evidence="8" type="ORF">GLX27_001793</name>
</gene>
<proteinExistence type="predicted"/>
<dbReference type="Gene3D" id="3.30.559.30">
    <property type="entry name" value="Nonribosomal peptide synthetase, condensation domain"/>
    <property type="match status" value="4"/>
</dbReference>
<dbReference type="PANTHER" id="PTHR45527">
    <property type="entry name" value="NONRIBOSOMAL PEPTIDE SYNTHETASE"/>
    <property type="match status" value="1"/>
</dbReference>
<organism evidence="8 9">
    <name type="scientific">Malassezia furfur</name>
    <name type="common">Pityriasis versicolor infection agent</name>
    <name type="synonym">Pityrosporum furfur</name>
    <dbReference type="NCBI Taxonomy" id="55194"/>
    <lineage>
        <taxon>Eukaryota</taxon>
        <taxon>Fungi</taxon>
        <taxon>Dikarya</taxon>
        <taxon>Basidiomycota</taxon>
        <taxon>Ustilaginomycotina</taxon>
        <taxon>Malasseziomycetes</taxon>
        <taxon>Malasseziales</taxon>
        <taxon>Malasseziaceae</taxon>
        <taxon>Malassezia</taxon>
    </lineage>
</organism>
<protein>
    <submittedName>
        <fullName evidence="8">NRPS</fullName>
    </submittedName>
</protein>
<evidence type="ECO:0000259" key="7">
    <source>
        <dbReference type="PROSITE" id="PS50075"/>
    </source>
</evidence>
<dbReference type="InterPro" id="IPR036736">
    <property type="entry name" value="ACP-like_sf"/>
</dbReference>
<dbReference type="PANTHER" id="PTHR45527:SF1">
    <property type="entry name" value="FATTY ACID SYNTHASE"/>
    <property type="match status" value="1"/>
</dbReference>
<evidence type="ECO:0000259" key="6">
    <source>
        <dbReference type="PROSITE" id="PS50006"/>
    </source>
</evidence>
<feature type="domain" description="Carrier" evidence="7">
    <location>
        <begin position="2674"/>
        <end position="2747"/>
    </location>
</feature>
<keyword evidence="9" id="KW-1185">Reference proteome</keyword>
<evidence type="ECO:0000256" key="2">
    <source>
        <dbReference type="ARBA" id="ARBA00022553"/>
    </source>
</evidence>
<evidence type="ECO:0000256" key="5">
    <source>
        <dbReference type="SAM" id="MobiDB-lite"/>
    </source>
</evidence>
<feature type="domain" description="FHA" evidence="6">
    <location>
        <begin position="2888"/>
        <end position="2947"/>
    </location>
</feature>
<dbReference type="InterPro" id="IPR042099">
    <property type="entry name" value="ANL_N_sf"/>
</dbReference>
<dbReference type="InterPro" id="IPR020806">
    <property type="entry name" value="PKS_PP-bd"/>
</dbReference>
<dbReference type="Proteomes" id="UP000818624">
    <property type="component" value="Chromosome 2"/>
</dbReference>
<dbReference type="SUPFAM" id="SSF52777">
    <property type="entry name" value="CoA-dependent acyltransferases"/>
    <property type="match status" value="8"/>
</dbReference>
<dbReference type="Gene3D" id="3.30.300.30">
    <property type="match status" value="2"/>
</dbReference>
<evidence type="ECO:0000256" key="3">
    <source>
        <dbReference type="ARBA" id="ARBA00022598"/>
    </source>
</evidence>
<dbReference type="EMBL" id="CP046235">
    <property type="protein sequence ID" value="WFD47145.1"/>
    <property type="molecule type" value="Genomic_DNA"/>
</dbReference>
<dbReference type="InterPro" id="IPR009081">
    <property type="entry name" value="PP-bd_ACP"/>
</dbReference>
<name>A0ABY8EQW3_MALFU</name>
<reference evidence="8 9" key="1">
    <citation type="journal article" date="2020" name="Elife">
        <title>Loss of centromere function drives karyotype evolution in closely related Malassezia species.</title>
        <authorList>
            <person name="Sankaranarayanan S.R."/>
            <person name="Ianiri G."/>
            <person name="Coelho M.A."/>
            <person name="Reza M.H."/>
            <person name="Thimmappa B.C."/>
            <person name="Ganguly P."/>
            <person name="Vadnala R.N."/>
            <person name="Sun S."/>
            <person name="Siddharthan R."/>
            <person name="Tellgren-Roth C."/>
            <person name="Dawson T.L."/>
            <person name="Heitman J."/>
            <person name="Sanyal K."/>
        </authorList>
    </citation>
    <scope>NUCLEOTIDE SEQUENCE [LARGE SCALE GENOMIC DNA]</scope>
    <source>
        <strain evidence="8">CBS14141</strain>
    </source>
</reference>
<dbReference type="Gene3D" id="3.40.50.12780">
    <property type="entry name" value="N-terminal domain of ligase-like"/>
    <property type="match status" value="2"/>
</dbReference>
<dbReference type="Gene3D" id="1.10.1200.10">
    <property type="entry name" value="ACP-like"/>
    <property type="match status" value="4"/>
</dbReference>
<evidence type="ECO:0000256" key="1">
    <source>
        <dbReference type="ARBA" id="ARBA00022450"/>
    </source>
</evidence>
<dbReference type="InterPro" id="IPR000253">
    <property type="entry name" value="FHA_dom"/>
</dbReference>
<sequence length="3210" mass="335213">MVPNHFLILPAFPRTSSAKIDRVAIRRAYDALDLVAWEAALHDGAPGADDAPADAGVLAHPLAQALRAELLALCPVRPEQITAHVPLAALGVNSVRAMALAARLHAFQLGAADFVRHDTIAKLVAAASHADADAGAQERKAAALADAYARVFAKHAADDIQVLPATALQQSMLLESAIDARRYWLHRVVPVRERVSLAALRAAMEHVVAAYACLRTGFVPVTLPDGADGVPGSTEATAAYAPLYAALVHRHAPPRVDEVTVDTRAADALDAVRRDTSPTDGTPPVRAVLLHAADGDAVVLVAHHAVYDAETLDRVLHALDAALAGAADDREPAPPFSAALRDLVPLDDADAQRTLAAWRDALADFPHGQRVAFPRLLDARPPPRRTMQRTTHVAQRPFAALEAAAAHLHTSVRPVAQVAWARVLSAQLGTPDVLLGDAVSLRSAQPQYAAIGGPLLATLPVPVRVAGSAADAIQAVHGFHTAMLDHAHVPLAFVRETLGVPSDRPLLESVFVLEAEAEHTGAGTALALDAATDLGVAVEHAVALQVRIQRDGAVHLVLNYDTHHVSPSYAALLLAQVDATLTTYIDTPHADALWVPDDAALLGAPPMAPAPPTAVPVTDAIVAQAKTTPDACAVEVLGADDRHAAPHTLTYAALERASRAAAAALAQRTAPQAVVGVALPRSADTYVALLAVLRAGRIYLPLDETLPPARRAQLVQDSGCALVIAPAGTDVADAPCATVDTLVAQGAEAEAPPPPAGTDVAYLLYTSGSTGTPKGCLLSHANLGAAIANFFARFEAARPHTFAGGARFLARSAEAFDVHLLEALLPLTVGATVVTMPRARLLRDLGAAMAAARPTHACVVPSLFTTQGRRIVPADVPSLRLLVVGGEKIDDAILAAWGDAPIPVLNAYGPTEATIGISCATVTRDALATQIGHAFGGNQYVVLAGDAPHAARRVALRGEAGELCIVGSHVGLGYLHTPDARAFFAHAGHAAYATGDRARIAPDGSAEYLGRLTASQVKVRGARVELDEVTAHVRTTSGLPHVATALLTHGARPEPHLVAFVARAAHAPDSAVARADDVCDVHALHARLRAELSTYMVPSVVVPLAYLPLASVSGKVDTQALRAWYEASTMEDIAPADDAPPTTDAERRVADAVVATLALRAPPGVHADLFSYGLDSIRAVRLAYALEERGVRVPLATVLGAPTVAGIAAQVAKAEVEADADAPPAARAADPDAGLPAGAADAARAVPDALAVAPCVPLQVATLAQTLETPADRLYINHVRIPHADAGAWARALSRHPIYRTVFVAVDDTFVQVVTPRRVAVETRGGAWSDAACDAVADDMIAHLTDAPPVRVVQYDDGVCVSVHHAVYDAASFAMLRSEVDQGAPDTDAPVDEYAAFARRVAAREADAAAYWAASLTDMVYTPCPTLTGAYMPAQRVASVHYVVPVALHTLAARAQAAGVSLHAVLLSAFCTLLAQYAGEDEATLGLVLSGRLGAAGDAEVHGPCTTTVPFRWRATDALAATHRRLYDMLPHQFVRLASVARAVHTPRLFDVLFSYLPERADAGGVRDAMATGYPLALEVHTDAARDEVACELVYAPDRVPPAHAALLVAQWGDALGSAQGARSLVHDTPRMPADADAFLARFARHAAARPDADAVTFATALRPLDATTWSYAELDRASTRYAAHLARHGTVGSAVFVHLTRRIELYAVLLGVWKAQRTYVPLDPTLPAERLAYMVDTVGGGVVVTDGTPPATAQPLTVLALDALAHDAPAAVPPPALDVPAYILFTSGSTGKPKGVQVSHRALAAALVSWDAMLPYTPASRLLQLASPGFDVSLFEVCLPLGLGFAMASAPKDALLADLEHAFHALRITMADVPAALASLLHPARMPPLEWLMSGGDVIDERVVHTWATPPQRLVNAYGPTEGTIGNTLGFMTPTTRRSVVGDVYPATTLLVLPPAGAAADDAQPVYVGAVGELVVAGPQVADGYVGAPELTAAKFPTLGGRRVYRTGDRGRLLCDGRVECLGRIERGQVKVNGQRVELDEIAHELAVEPGVRDAQVQYLQHPAHPSRQLVAFLAAGTAPAPPGDLGTAPDGAALAARALAGAAQRLAAYMVPAHTLVLSHALPLTPNNKVDGARLARMYTEMDRAALQALRPRADAPHDAPPTLAAVVDALRDAGATDVDVHATFYALGIDSLSAIRVVRTLRERGLATTAAELLQSGSPLQAARRLAAQDGAAEHDAARAAPPAAPLGLPDRPAFAHLRALGTAYPATPLQAGMLAQTVASDGRLYVHTHTLRVAAPAAALERAWARLVDANTILRTTFHAADDADVPWVQVVHDAVAPPMAHGPYAPPHWAADTISAQPLHQLHITAADATHTDATLVLHHALYDAHALDELLDDLDALLRDAAADVQRPPYAALVPYLLSGDAHVAHWADTLRGYVPRPLLAGPADSAGCAAQRTLALTPADARAACRSAGVSMHALATLAFAQLVAHCTGAPDVCVGQVVSLRADVPDAERVVGPALNTLPVRVDTASARVQDVQAATDAGRTHRHAPLRAIQRAVRAPAALVDTLLDVQQIASDAERAAVRLVPSDTDHDVQYALNVAFVERPTALELVGTARTAWADAARLAALLEHMEACLTALVQGAPAPRASAPSAPAGAPDARGAPDAPADPAVVATLRTLVAELAGVDVDEVDATTPLLALGLDSIAAVRLAARARREGLELRPADLAQPHVHAIAASYAAGAGAATADADATDATAAALEAPLAPADAAAALGCDAAAIEAVRPVTAGQAMHLANFVQSSYRVGVFSFAYAAPALDAAALDAAWTALQTRHAILRTVFLGAGTPVAPVQVQRTETHAARVLTVRSMPRAALVDAAMRERQRPPAPLTRAIADCDVVQGSDGDAVVLTLFHAMYDAYSLRLLVDDLRALYAAQVQGTQVDDARLSVPGIERVLSAPAPGALAAPFAAYADAVPCWLRDSSRDETFVQMHTPLGAVRTALDTRAAGDRVALTSVLLASVANVLHEATQSSPVLGVLQHARLASVADVDRLAAPCLNLVPLTPAVQPSVYATAQAVDDELRTHRAYEQVALDVLHRALGLPLTPRFNVVVNVLHDEAPADGADGAPDAWAPMPGAGLELLRTRTPLVERSRLDDWDGAHCYPAHPVNLDLAVQGDSLLLAMRSMLSEEDARVLLDAIAQVLHTVAAPDP</sequence>